<organism evidence="2 3">
    <name type="scientific">Gigaspora margarita</name>
    <dbReference type="NCBI Taxonomy" id="4874"/>
    <lineage>
        <taxon>Eukaryota</taxon>
        <taxon>Fungi</taxon>
        <taxon>Fungi incertae sedis</taxon>
        <taxon>Mucoromycota</taxon>
        <taxon>Glomeromycotina</taxon>
        <taxon>Glomeromycetes</taxon>
        <taxon>Diversisporales</taxon>
        <taxon>Gigasporaceae</taxon>
        <taxon>Gigaspora</taxon>
    </lineage>
</organism>
<feature type="coiled-coil region" evidence="1">
    <location>
        <begin position="33"/>
        <end position="92"/>
    </location>
</feature>
<protein>
    <submittedName>
        <fullName evidence="2">41772_t:CDS:1</fullName>
    </submittedName>
</protein>
<name>A0ABN7UGL5_GIGMA</name>
<dbReference type="Proteomes" id="UP000789901">
    <property type="component" value="Unassembled WGS sequence"/>
</dbReference>
<keyword evidence="1" id="KW-0175">Coiled coil</keyword>
<accession>A0ABN7UGL5</accession>
<reference evidence="2 3" key="1">
    <citation type="submission" date="2021-06" db="EMBL/GenBank/DDBJ databases">
        <authorList>
            <person name="Kallberg Y."/>
            <person name="Tangrot J."/>
            <person name="Rosling A."/>
        </authorList>
    </citation>
    <scope>NUCLEOTIDE SEQUENCE [LARGE SCALE GENOMIC DNA]</scope>
    <source>
        <strain evidence="2 3">120-4 pot B 10/14</strain>
    </source>
</reference>
<gene>
    <name evidence="2" type="ORF">GMARGA_LOCUS5800</name>
</gene>
<evidence type="ECO:0000313" key="3">
    <source>
        <dbReference type="Proteomes" id="UP000789901"/>
    </source>
</evidence>
<evidence type="ECO:0000313" key="2">
    <source>
        <dbReference type="EMBL" id="CAG8577815.1"/>
    </source>
</evidence>
<comment type="caution">
    <text evidence="2">The sequence shown here is derived from an EMBL/GenBank/DDBJ whole genome shotgun (WGS) entry which is preliminary data.</text>
</comment>
<dbReference type="EMBL" id="CAJVQB010002516">
    <property type="protein sequence ID" value="CAG8577815.1"/>
    <property type="molecule type" value="Genomic_DNA"/>
</dbReference>
<sequence length="187" mass="21651">MDIEENLEHLASQMSKMVLRDKSNNIPQELYKREQLNKRLEEVRKQKQKNLIQYYLLAKSERVEPNTGADKENNLESMLESLKERLGQLSKGLLNASKSSHGRYKKKEAITMGSGCKVVSSNKQKTEQFKKGKNKKEEYSQLKIGIHNINGIKLNEQKLIDLAKYEKEEGLNIIGIIEMNLMKKEDK</sequence>
<proteinExistence type="predicted"/>
<evidence type="ECO:0000256" key="1">
    <source>
        <dbReference type="SAM" id="Coils"/>
    </source>
</evidence>
<keyword evidence="3" id="KW-1185">Reference proteome</keyword>